<organism evidence="1 2">
    <name type="scientific">Mesonia aestuariivivens</name>
    <dbReference type="NCBI Taxonomy" id="2796128"/>
    <lineage>
        <taxon>Bacteria</taxon>
        <taxon>Pseudomonadati</taxon>
        <taxon>Bacteroidota</taxon>
        <taxon>Flavobacteriia</taxon>
        <taxon>Flavobacteriales</taxon>
        <taxon>Flavobacteriaceae</taxon>
        <taxon>Mesonia</taxon>
    </lineage>
</organism>
<reference evidence="1 2" key="1">
    <citation type="submission" date="2021-07" db="EMBL/GenBank/DDBJ databases">
        <title>Mesonia aestuariivivens sp. nov., isolated from a tidal flat.</title>
        <authorList>
            <person name="Kim Y.-O."/>
            <person name="Yoon J.-H."/>
        </authorList>
    </citation>
    <scope>NUCLEOTIDE SEQUENCE [LARGE SCALE GENOMIC DNA]</scope>
    <source>
        <strain evidence="1 2">JHPTF-M18</strain>
    </source>
</reference>
<gene>
    <name evidence="1" type="ORF">KW502_11430</name>
</gene>
<name>A0ABS6W3M0_9FLAO</name>
<dbReference type="PROSITE" id="PS51257">
    <property type="entry name" value="PROKAR_LIPOPROTEIN"/>
    <property type="match status" value="1"/>
</dbReference>
<dbReference type="RefSeq" id="WP_219040692.1">
    <property type="nucleotide sequence ID" value="NZ_JAHWDF010000012.1"/>
</dbReference>
<sequence length="527" mass="55214">MKNTIKYMALLALGLVACEPEFDNSVKDNDGFYSNGSADFSTYVALGNSLTAGFADNALYIQGQKNSYPNILATQFKHVGGGEFTQPLMNDNLGGLLLNGNQIQGTRLILELGEDGAPSPVNIPGNPTTDITNTLSGPFNNMGVPGAKSFHLVAPGYGNVAGVATGQANPYFARFRSSKDATVLEDALTQNPTFFSLWIGNNDVLSFATSGGVGVDRTGDSTLPENYGGNDITNPQVFAQVFSSQVEVLTESASGGVVLNIPNVTDTPFFNRVPYNPITPAALEGQLETLNATYAQLNQAFAFLQVPERSIQFSATGASGVVVRDESLADISAQLTQVLIGAGLDAQTATIYGMQYGQARQSNSSDLILLTSSSVIGEVNTARVQELMALGVPQATAGQLAVNGVTYPLEDQYVLISEEQEMVAQATATFNATIKSVAEANDLAFVDANALLAQLANGGVVYDGGMVTAEFATGGAFSLDGIHLTPRGYAIMANKIIEAVNSQYNATVPRVNVGDYNGSPSIGSGIQ</sequence>
<accession>A0ABS6W3M0</accession>
<dbReference type="EMBL" id="JAHWDF010000012">
    <property type="protein sequence ID" value="MBW2962409.1"/>
    <property type="molecule type" value="Genomic_DNA"/>
</dbReference>
<evidence type="ECO:0000313" key="1">
    <source>
        <dbReference type="EMBL" id="MBW2962409.1"/>
    </source>
</evidence>
<protein>
    <submittedName>
        <fullName evidence="1">G-D-S-L family lipolytic protein</fullName>
    </submittedName>
</protein>
<comment type="caution">
    <text evidence="1">The sequence shown here is derived from an EMBL/GenBank/DDBJ whole genome shotgun (WGS) entry which is preliminary data.</text>
</comment>
<keyword evidence="2" id="KW-1185">Reference proteome</keyword>
<evidence type="ECO:0000313" key="2">
    <source>
        <dbReference type="Proteomes" id="UP000719267"/>
    </source>
</evidence>
<dbReference type="Proteomes" id="UP000719267">
    <property type="component" value="Unassembled WGS sequence"/>
</dbReference>
<proteinExistence type="predicted"/>